<sequence length="222" mass="22559">MTTVAYRRGMFVSGLAAAAVIATGCSDSGSDDHAAPSSLTTTVSATSEAARTSSEAPASTTPTATSTESADSTDVTIVGQRDVKVTLTGPIAVKYAAATPAQKEQLGLVLTGDHNGEKRASGVVFQQFEGGAIVAANDDDGTPAYIVWGKIREAWNIERDASGAPSQTGSNGSAGPLGVPTSDVHTVGDREEATFEHGKITYDTKTGKVVVTVKGKTVPSGL</sequence>
<feature type="compositionally biased region" description="Low complexity" evidence="1">
    <location>
        <begin position="35"/>
        <end position="72"/>
    </location>
</feature>
<feature type="compositionally biased region" description="Polar residues" evidence="1">
    <location>
        <begin position="164"/>
        <end position="173"/>
    </location>
</feature>
<dbReference type="PROSITE" id="PS51257">
    <property type="entry name" value="PROKAR_LIPOPROTEIN"/>
    <property type="match status" value="1"/>
</dbReference>
<gene>
    <name evidence="3" type="ORF">BKA16_002931</name>
</gene>
<dbReference type="AlphaFoldDB" id="A0A840F4I0"/>
<accession>A0A840F4I0</accession>
<dbReference type="InterPro" id="IPR013207">
    <property type="entry name" value="LGFP"/>
</dbReference>
<feature type="region of interest" description="Disordered" evidence="1">
    <location>
        <begin position="26"/>
        <end position="72"/>
    </location>
</feature>
<dbReference type="Pfam" id="PF08310">
    <property type="entry name" value="LGFP"/>
    <property type="match status" value="1"/>
</dbReference>
<feature type="chain" id="PRO_5038810508" description="LGFP repeat-containing protein" evidence="2">
    <location>
        <begin position="19"/>
        <end position="222"/>
    </location>
</feature>
<evidence type="ECO:0000313" key="3">
    <source>
        <dbReference type="EMBL" id="MBB4136379.1"/>
    </source>
</evidence>
<evidence type="ECO:0008006" key="5">
    <source>
        <dbReference type="Google" id="ProtNLM"/>
    </source>
</evidence>
<dbReference type="RefSeq" id="WP_183371367.1">
    <property type="nucleotide sequence ID" value="NZ_BAABHL010000120.1"/>
</dbReference>
<evidence type="ECO:0000256" key="2">
    <source>
        <dbReference type="SAM" id="SignalP"/>
    </source>
</evidence>
<name>A0A840F4I0_9ACTN</name>
<feature type="region of interest" description="Disordered" evidence="1">
    <location>
        <begin position="161"/>
        <end position="183"/>
    </location>
</feature>
<comment type="caution">
    <text evidence="3">The sequence shown here is derived from an EMBL/GenBank/DDBJ whole genome shotgun (WGS) entry which is preliminary data.</text>
</comment>
<proteinExistence type="predicted"/>
<keyword evidence="2" id="KW-0732">Signal</keyword>
<organism evidence="3 4">
    <name type="scientific">Gordonia humi</name>
    <dbReference type="NCBI Taxonomy" id="686429"/>
    <lineage>
        <taxon>Bacteria</taxon>
        <taxon>Bacillati</taxon>
        <taxon>Actinomycetota</taxon>
        <taxon>Actinomycetes</taxon>
        <taxon>Mycobacteriales</taxon>
        <taxon>Gordoniaceae</taxon>
        <taxon>Gordonia</taxon>
    </lineage>
</organism>
<feature type="signal peptide" evidence="2">
    <location>
        <begin position="1"/>
        <end position="18"/>
    </location>
</feature>
<evidence type="ECO:0000313" key="4">
    <source>
        <dbReference type="Proteomes" id="UP000551501"/>
    </source>
</evidence>
<dbReference type="Proteomes" id="UP000551501">
    <property type="component" value="Unassembled WGS sequence"/>
</dbReference>
<keyword evidence="4" id="KW-1185">Reference proteome</keyword>
<protein>
    <recommendedName>
        <fullName evidence="5">LGFP repeat-containing protein</fullName>
    </recommendedName>
</protein>
<evidence type="ECO:0000256" key="1">
    <source>
        <dbReference type="SAM" id="MobiDB-lite"/>
    </source>
</evidence>
<dbReference type="EMBL" id="JACIFP010000001">
    <property type="protein sequence ID" value="MBB4136379.1"/>
    <property type="molecule type" value="Genomic_DNA"/>
</dbReference>
<reference evidence="3 4" key="1">
    <citation type="submission" date="2020-08" db="EMBL/GenBank/DDBJ databases">
        <title>Sequencing the genomes of 1000 actinobacteria strains.</title>
        <authorList>
            <person name="Klenk H.-P."/>
        </authorList>
    </citation>
    <scope>NUCLEOTIDE SEQUENCE [LARGE SCALE GENOMIC DNA]</scope>
    <source>
        <strain evidence="3 4">DSM 45298</strain>
    </source>
</reference>